<dbReference type="SFLD" id="SFLDF00299">
    <property type="entry name" value="anaerobic_ribonucleoside-triph"/>
    <property type="match status" value="1"/>
</dbReference>
<dbReference type="InterPro" id="IPR001989">
    <property type="entry name" value="Radical_activat_CS"/>
</dbReference>
<name>A0A845QGR7_9FIRM</name>
<accession>A0A845QGR7</accession>
<comment type="cofactor">
    <cofactor evidence="1">
        <name>[4Fe-4S] cluster</name>
        <dbReference type="ChEBI" id="CHEBI:49883"/>
    </cofactor>
</comment>
<dbReference type="GO" id="GO:0046872">
    <property type="term" value="F:metal ion binding"/>
    <property type="evidence" value="ECO:0007669"/>
    <property type="project" value="UniProtKB-KW"/>
</dbReference>
<keyword evidence="5" id="KW-0004">4Fe-4S</keyword>
<dbReference type="GO" id="GO:0043365">
    <property type="term" value="F:[formate-C-acetyltransferase]-activating enzyme activity"/>
    <property type="evidence" value="ECO:0007669"/>
    <property type="project" value="InterPro"/>
</dbReference>
<evidence type="ECO:0000256" key="2">
    <source>
        <dbReference type="ARBA" id="ARBA00003852"/>
    </source>
</evidence>
<evidence type="ECO:0000256" key="4">
    <source>
        <dbReference type="ARBA" id="ARBA00014281"/>
    </source>
</evidence>
<reference evidence="14 15" key="1">
    <citation type="submission" date="2018-08" db="EMBL/GenBank/DDBJ databases">
        <title>Murine metabolic-syndrome-specific gut microbial biobank.</title>
        <authorList>
            <person name="Liu C."/>
        </authorList>
    </citation>
    <scope>NUCLEOTIDE SEQUENCE [LARGE SCALE GENOMIC DNA]</scope>
    <source>
        <strain evidence="14 15">28</strain>
    </source>
</reference>
<dbReference type="EMBL" id="QXWK01000009">
    <property type="protein sequence ID" value="NBH61059.1"/>
    <property type="molecule type" value="Genomic_DNA"/>
</dbReference>
<comment type="caution">
    <text evidence="14">The sequence shown here is derived from an EMBL/GenBank/DDBJ whole genome shotgun (WGS) entry which is preliminary data.</text>
</comment>
<dbReference type="InterPro" id="IPR058240">
    <property type="entry name" value="rSAM_sf"/>
</dbReference>
<dbReference type="PANTHER" id="PTHR30352">
    <property type="entry name" value="PYRUVATE FORMATE-LYASE-ACTIVATING ENZYME"/>
    <property type="match status" value="1"/>
</dbReference>
<dbReference type="PROSITE" id="PS51918">
    <property type="entry name" value="RADICAL_SAM"/>
    <property type="match status" value="1"/>
</dbReference>
<dbReference type="SUPFAM" id="SSF102114">
    <property type="entry name" value="Radical SAM enzymes"/>
    <property type="match status" value="1"/>
</dbReference>
<evidence type="ECO:0000256" key="12">
    <source>
        <dbReference type="PIRNR" id="PIRNR000368"/>
    </source>
</evidence>
<evidence type="ECO:0000256" key="10">
    <source>
        <dbReference type="ARBA" id="ARBA00023014"/>
    </source>
</evidence>
<dbReference type="InterPro" id="IPR034457">
    <property type="entry name" value="Organic_radical-activating"/>
</dbReference>
<evidence type="ECO:0000313" key="14">
    <source>
        <dbReference type="EMBL" id="NBH61059.1"/>
    </source>
</evidence>
<keyword evidence="15" id="KW-1185">Reference proteome</keyword>
<evidence type="ECO:0000259" key="13">
    <source>
        <dbReference type="PROSITE" id="PS51918"/>
    </source>
</evidence>
<organism evidence="14 15">
    <name type="scientific">Anaerotruncus colihominis</name>
    <dbReference type="NCBI Taxonomy" id="169435"/>
    <lineage>
        <taxon>Bacteria</taxon>
        <taxon>Bacillati</taxon>
        <taxon>Bacillota</taxon>
        <taxon>Clostridia</taxon>
        <taxon>Eubacteriales</taxon>
        <taxon>Oscillospiraceae</taxon>
        <taxon>Anaerotruncus</taxon>
    </lineage>
</organism>
<dbReference type="AlphaFoldDB" id="A0A845QGR7"/>
<keyword evidence="10" id="KW-0411">Iron-sulfur</keyword>
<evidence type="ECO:0000256" key="7">
    <source>
        <dbReference type="ARBA" id="ARBA00022723"/>
    </source>
</evidence>
<dbReference type="PANTHER" id="PTHR30352:SF2">
    <property type="entry name" value="ANAEROBIC RIBONUCLEOSIDE-TRIPHOSPHATE REDUCTASE-ACTIVATING PROTEIN"/>
    <property type="match status" value="1"/>
</dbReference>
<dbReference type="EC" id="1.97.1.-" evidence="12"/>
<dbReference type="GO" id="GO:0051539">
    <property type="term" value="F:4 iron, 4 sulfur cluster binding"/>
    <property type="evidence" value="ECO:0007669"/>
    <property type="project" value="UniProtKB-KW"/>
</dbReference>
<comment type="similarity">
    <text evidence="3 12">Belongs to the organic radical-activating enzymes family.</text>
</comment>
<dbReference type="PIRSF" id="PIRSF000368">
    <property type="entry name" value="NrdG"/>
    <property type="match status" value="1"/>
</dbReference>
<evidence type="ECO:0000256" key="3">
    <source>
        <dbReference type="ARBA" id="ARBA00009777"/>
    </source>
</evidence>
<evidence type="ECO:0000256" key="1">
    <source>
        <dbReference type="ARBA" id="ARBA00001966"/>
    </source>
</evidence>
<dbReference type="Proteomes" id="UP000446866">
    <property type="component" value="Unassembled WGS sequence"/>
</dbReference>
<evidence type="ECO:0000256" key="8">
    <source>
        <dbReference type="ARBA" id="ARBA00023002"/>
    </source>
</evidence>
<comment type="function">
    <text evidence="2 12">Activation of anaerobic ribonucleoside-triphosphate reductase under anaerobic conditions by generation of an organic free radical, using S-adenosylmethionine and reduced flavodoxin as cosubstrates to produce 5'-deoxy-adenosine.</text>
</comment>
<keyword evidence="6" id="KW-0949">S-adenosyl-L-methionine</keyword>
<dbReference type="InterPro" id="IPR012837">
    <property type="entry name" value="NrdG"/>
</dbReference>
<comment type="catalytic activity">
    <reaction evidence="11">
        <text>glycyl-[protein] + reduced [flavodoxin] + S-adenosyl-L-methionine = glycin-2-yl radical-[protein] + semiquinone [flavodoxin] + 5'-deoxyadenosine + L-methionine + H(+)</text>
        <dbReference type="Rhea" id="RHEA:61976"/>
        <dbReference type="Rhea" id="RHEA-COMP:10622"/>
        <dbReference type="Rhea" id="RHEA-COMP:14480"/>
        <dbReference type="Rhea" id="RHEA-COMP:15993"/>
        <dbReference type="Rhea" id="RHEA-COMP:15994"/>
        <dbReference type="ChEBI" id="CHEBI:15378"/>
        <dbReference type="ChEBI" id="CHEBI:17319"/>
        <dbReference type="ChEBI" id="CHEBI:29947"/>
        <dbReference type="ChEBI" id="CHEBI:32722"/>
        <dbReference type="ChEBI" id="CHEBI:57618"/>
        <dbReference type="ChEBI" id="CHEBI:57844"/>
        <dbReference type="ChEBI" id="CHEBI:59789"/>
        <dbReference type="ChEBI" id="CHEBI:140311"/>
    </reaction>
</comment>
<keyword evidence="9" id="KW-0408">Iron</keyword>
<dbReference type="SFLD" id="SFLDG01063">
    <property type="entry name" value="activating_enzymes__group_1"/>
    <property type="match status" value="1"/>
</dbReference>
<dbReference type="InterPro" id="IPR013785">
    <property type="entry name" value="Aldolase_TIM"/>
</dbReference>
<dbReference type="SFLD" id="SFLDS00029">
    <property type="entry name" value="Radical_SAM"/>
    <property type="match status" value="1"/>
</dbReference>
<sequence>MEHNNEQTLRIAGVVKESIVDGPGIRFVVFSQGCPHHCPGCHNAVTHDFEGGYDCSIERILAEIDANPLLDGVTFSGGEPVCQPEGFLILAREIKKRNLSIIMYSGYTFEELLEMAKAHLPLSELLAAVDILIDGKYEESLRDLTLLFRGSRNQRVIDLTASLFAGRAVILENF</sequence>
<dbReference type="Pfam" id="PF13353">
    <property type="entry name" value="Fer4_12"/>
    <property type="match status" value="1"/>
</dbReference>
<dbReference type="NCBIfam" id="TIGR02491">
    <property type="entry name" value="NrdG"/>
    <property type="match status" value="1"/>
</dbReference>
<evidence type="ECO:0000313" key="15">
    <source>
        <dbReference type="Proteomes" id="UP000446866"/>
    </source>
</evidence>
<dbReference type="PROSITE" id="PS01087">
    <property type="entry name" value="RADICAL_ACTIVATING"/>
    <property type="match status" value="1"/>
</dbReference>
<gene>
    <name evidence="14" type="primary">nrdG</name>
    <name evidence="14" type="ORF">D0435_05265</name>
</gene>
<evidence type="ECO:0000256" key="9">
    <source>
        <dbReference type="ARBA" id="ARBA00023004"/>
    </source>
</evidence>
<dbReference type="SFLD" id="SFLDG01066">
    <property type="entry name" value="organic_radical-activating_enz"/>
    <property type="match status" value="1"/>
</dbReference>
<dbReference type="RefSeq" id="WP_160201344.1">
    <property type="nucleotide sequence ID" value="NZ_QXWK01000009.1"/>
</dbReference>
<dbReference type="InterPro" id="IPR007197">
    <property type="entry name" value="rSAM"/>
</dbReference>
<keyword evidence="7" id="KW-0479">Metal-binding</keyword>
<evidence type="ECO:0000256" key="6">
    <source>
        <dbReference type="ARBA" id="ARBA00022691"/>
    </source>
</evidence>
<dbReference type="Gene3D" id="3.20.20.70">
    <property type="entry name" value="Aldolase class I"/>
    <property type="match status" value="1"/>
</dbReference>
<protein>
    <recommendedName>
        <fullName evidence="4 12">Anaerobic ribonucleoside-triphosphate reductase-activating protein</fullName>
        <ecNumber evidence="12">1.97.1.-</ecNumber>
    </recommendedName>
</protein>
<evidence type="ECO:0000256" key="11">
    <source>
        <dbReference type="ARBA" id="ARBA00047365"/>
    </source>
</evidence>
<feature type="domain" description="Radical SAM core" evidence="13">
    <location>
        <begin position="20"/>
        <end position="174"/>
    </location>
</feature>
<dbReference type="GO" id="GO:0004748">
    <property type="term" value="F:ribonucleoside-diphosphate reductase activity, thioredoxin disulfide as acceptor"/>
    <property type="evidence" value="ECO:0007669"/>
    <property type="project" value="TreeGrafter"/>
</dbReference>
<keyword evidence="8 12" id="KW-0560">Oxidoreductase</keyword>
<evidence type="ECO:0000256" key="5">
    <source>
        <dbReference type="ARBA" id="ARBA00022485"/>
    </source>
</evidence>
<proteinExistence type="inferred from homology"/>
<dbReference type="CDD" id="cd01335">
    <property type="entry name" value="Radical_SAM"/>
    <property type="match status" value="1"/>
</dbReference>